<dbReference type="STRING" id="536979.SAMN04488055_1688"/>
<dbReference type="Pfam" id="PF13385">
    <property type="entry name" value="Laminin_G_3"/>
    <property type="match status" value="1"/>
</dbReference>
<dbReference type="InterPro" id="IPR036691">
    <property type="entry name" value="Endo/exonu/phosph_ase_sf"/>
</dbReference>
<dbReference type="RefSeq" id="WP_074238812.1">
    <property type="nucleotide sequence ID" value="NZ_FSRA01000001.1"/>
</dbReference>
<keyword evidence="1" id="KW-0732">Signal</keyword>
<evidence type="ECO:0000256" key="1">
    <source>
        <dbReference type="SAM" id="SignalP"/>
    </source>
</evidence>
<dbReference type="EMBL" id="FSRA01000001">
    <property type="protein sequence ID" value="SIN83725.1"/>
    <property type="molecule type" value="Genomic_DNA"/>
</dbReference>
<gene>
    <name evidence="3" type="ORF">SAMN04488055_1688</name>
</gene>
<accession>A0A1N6EL68</accession>
<dbReference type="OrthoDB" id="9794261at2"/>
<dbReference type="Pfam" id="PF03372">
    <property type="entry name" value="Exo_endo_phos"/>
    <property type="match status" value="1"/>
</dbReference>
<feature type="domain" description="Endonuclease/exonuclease/phosphatase" evidence="2">
    <location>
        <begin position="201"/>
        <end position="452"/>
    </location>
</feature>
<evidence type="ECO:0000313" key="3">
    <source>
        <dbReference type="EMBL" id="SIN83725.1"/>
    </source>
</evidence>
<dbReference type="GO" id="GO:0004553">
    <property type="term" value="F:hydrolase activity, hydrolyzing O-glycosyl compounds"/>
    <property type="evidence" value="ECO:0007669"/>
    <property type="project" value="UniProtKB-ARBA"/>
</dbReference>
<dbReference type="InterPro" id="IPR005135">
    <property type="entry name" value="Endo/exonuclease/phosphatase"/>
</dbReference>
<sequence length="464" mass="52119">MKHLLILATLCLSLPATAQVYKQEKIVLNGKPLEVQNPLGTHKGGFTAVLWVKAAEQGSAAYEILGTKRWQIGVQENGAWYWKAGNYEYRPTPQRQGIRDGRTHMLAFAYDTLKKETTLYYDGKNVAIYYTPGLDSLNASALNIGGVAKGELGEWETFYGEIPELTLYSSSAENIAYLYSLKVPPPRPMGPPKAPAALRVMNYNIWHGGNETGKETGPQRIVEIIQSSGADIVSMQETYGSGAKIADALGYYFYLRSTNLSIMSRYPITETLEGDAPFYNGGAYIKISDQQKIAFFTNWLNYPYDYWDMLEKNRPINPDSLAVHMEKGNTARLRSILKTIQPHTANADKIPVLFCGDFNTGSHLDWINATKEFNNGYTVRFPAGLALYDAGYKDAFRIVHPDPLKERGITWTPQFPHAFQDRIDYIYYKGALIQPVKAWTITTHPVKYPSDHAALVVEFKVLPK</sequence>
<keyword evidence="4" id="KW-1185">Reference proteome</keyword>
<dbReference type="GO" id="GO:0005975">
    <property type="term" value="P:carbohydrate metabolic process"/>
    <property type="evidence" value="ECO:0007669"/>
    <property type="project" value="UniProtKB-ARBA"/>
</dbReference>
<evidence type="ECO:0000259" key="2">
    <source>
        <dbReference type="Pfam" id="PF03372"/>
    </source>
</evidence>
<protein>
    <submittedName>
        <fullName evidence="3">Concanavalin A-like lectin/glucanases superfamily protein</fullName>
    </submittedName>
</protein>
<keyword evidence="3" id="KW-0430">Lectin</keyword>
<feature type="chain" id="PRO_5013246774" evidence="1">
    <location>
        <begin position="19"/>
        <end position="464"/>
    </location>
</feature>
<dbReference type="PANTHER" id="PTHR41349:SF1">
    <property type="entry name" value="PROTEIN CBG08683"/>
    <property type="match status" value="1"/>
</dbReference>
<feature type="signal peptide" evidence="1">
    <location>
        <begin position="1"/>
        <end position="18"/>
    </location>
</feature>
<proteinExistence type="predicted"/>
<dbReference type="PANTHER" id="PTHR41349">
    <property type="match status" value="1"/>
</dbReference>
<dbReference type="Gene3D" id="2.60.120.200">
    <property type="match status" value="1"/>
</dbReference>
<dbReference type="InterPro" id="IPR013320">
    <property type="entry name" value="ConA-like_dom_sf"/>
</dbReference>
<dbReference type="Proteomes" id="UP000185003">
    <property type="component" value="Unassembled WGS sequence"/>
</dbReference>
<name>A0A1N6EL68_9BACT</name>
<dbReference type="SUPFAM" id="SSF56219">
    <property type="entry name" value="DNase I-like"/>
    <property type="match status" value="1"/>
</dbReference>
<dbReference type="GO" id="GO:0030246">
    <property type="term" value="F:carbohydrate binding"/>
    <property type="evidence" value="ECO:0007669"/>
    <property type="project" value="UniProtKB-KW"/>
</dbReference>
<evidence type="ECO:0000313" key="4">
    <source>
        <dbReference type="Proteomes" id="UP000185003"/>
    </source>
</evidence>
<dbReference type="SUPFAM" id="SSF49899">
    <property type="entry name" value="Concanavalin A-like lectins/glucanases"/>
    <property type="match status" value="1"/>
</dbReference>
<reference evidence="3 4" key="1">
    <citation type="submission" date="2016-11" db="EMBL/GenBank/DDBJ databases">
        <authorList>
            <person name="Jaros S."/>
            <person name="Januszkiewicz K."/>
            <person name="Wedrychowicz H."/>
        </authorList>
    </citation>
    <scope>NUCLEOTIDE SEQUENCE [LARGE SCALE GENOMIC DNA]</scope>
    <source>
        <strain evidence="3 4">DSM 24787</strain>
    </source>
</reference>
<dbReference type="Gene3D" id="3.60.10.10">
    <property type="entry name" value="Endonuclease/exonuclease/phosphatase"/>
    <property type="match status" value="1"/>
</dbReference>
<dbReference type="AlphaFoldDB" id="A0A1N6EL68"/>
<organism evidence="3 4">
    <name type="scientific">Chitinophaga niabensis</name>
    <dbReference type="NCBI Taxonomy" id="536979"/>
    <lineage>
        <taxon>Bacteria</taxon>
        <taxon>Pseudomonadati</taxon>
        <taxon>Bacteroidota</taxon>
        <taxon>Chitinophagia</taxon>
        <taxon>Chitinophagales</taxon>
        <taxon>Chitinophagaceae</taxon>
        <taxon>Chitinophaga</taxon>
    </lineage>
</organism>